<dbReference type="Proteomes" id="UP000245464">
    <property type="component" value="Chromosome 1"/>
</dbReference>
<reference evidence="3" key="3">
    <citation type="journal article" date="2022" name="bioRxiv">
        <title>A global pangenome for the wheat fungal pathogen Pyrenophora tritici-repentis and prediction of effector protein structural homology.</title>
        <authorList>
            <person name="Moolhuijzen P."/>
            <person name="See P.T."/>
            <person name="Shi G."/>
            <person name="Powell H.R."/>
            <person name="Cockram J."/>
            <person name="Jorgensen L.N."/>
            <person name="Benslimane H."/>
            <person name="Strelkov S.E."/>
            <person name="Turner J."/>
            <person name="Liu Z."/>
            <person name="Moffat C.S."/>
        </authorList>
    </citation>
    <scope>NUCLEOTIDE SEQUENCE</scope>
    <source>
        <strain evidence="3">86-124</strain>
    </source>
</reference>
<dbReference type="Gene3D" id="3.40.50.12780">
    <property type="entry name" value="N-terminal domain of ligase-like"/>
    <property type="match status" value="1"/>
</dbReference>
<dbReference type="AlphaFoldDB" id="A0A2W1ECF6"/>
<dbReference type="SUPFAM" id="SSF47336">
    <property type="entry name" value="ACP-like"/>
    <property type="match status" value="1"/>
</dbReference>
<dbReference type="InterPro" id="IPR036736">
    <property type="entry name" value="ACP-like_sf"/>
</dbReference>
<dbReference type="PANTHER" id="PTHR22754">
    <property type="entry name" value="DISCO-INTERACTING PROTEIN 2 DIP2 -RELATED"/>
    <property type="match status" value="1"/>
</dbReference>
<dbReference type="InterPro" id="IPR045851">
    <property type="entry name" value="AMP-bd_C_sf"/>
</dbReference>
<name>A0A2W1ECF6_9PLEO</name>
<keyword evidence="2" id="KW-0436">Ligase</keyword>
<evidence type="ECO:0000313" key="4">
    <source>
        <dbReference type="Proteomes" id="UP000245464"/>
    </source>
</evidence>
<dbReference type="Pfam" id="PF00501">
    <property type="entry name" value="AMP-binding"/>
    <property type="match status" value="1"/>
</dbReference>
<comment type="caution">
    <text evidence="2">The sequence shown here is derived from an EMBL/GenBank/DDBJ whole genome shotgun (WGS) entry which is preliminary data.</text>
</comment>
<gene>
    <name evidence="3" type="ORF">Ptr86124_000511</name>
    <name evidence="2" type="ORF">PtrM4_005530</name>
</gene>
<proteinExistence type="predicted"/>
<evidence type="ECO:0000313" key="5">
    <source>
        <dbReference type="Proteomes" id="UP000249757"/>
    </source>
</evidence>
<dbReference type="OrthoDB" id="10253869at2759"/>
<organism evidence="2 4">
    <name type="scientific">Pyrenophora tritici-repentis</name>
    <dbReference type="NCBI Taxonomy" id="45151"/>
    <lineage>
        <taxon>Eukaryota</taxon>
        <taxon>Fungi</taxon>
        <taxon>Dikarya</taxon>
        <taxon>Ascomycota</taxon>
        <taxon>Pezizomycotina</taxon>
        <taxon>Dothideomycetes</taxon>
        <taxon>Pleosporomycetidae</taxon>
        <taxon>Pleosporales</taxon>
        <taxon>Pleosporineae</taxon>
        <taxon>Pleosporaceae</taxon>
        <taxon>Pyrenophora</taxon>
    </lineage>
</organism>
<dbReference type="EMBL" id="NRDI02000001">
    <property type="protein sequence ID" value="KAI1520143.1"/>
    <property type="molecule type" value="Genomic_DNA"/>
</dbReference>
<dbReference type="Pfam" id="PF00975">
    <property type="entry name" value="Thioesterase"/>
    <property type="match status" value="1"/>
</dbReference>
<accession>A0A2W1ECF6</accession>
<dbReference type="SUPFAM" id="SSF53474">
    <property type="entry name" value="alpha/beta-Hydrolases"/>
    <property type="match status" value="1"/>
</dbReference>
<protein>
    <submittedName>
        <fullName evidence="2">CaiC, Acyl-CoA synthetase (AMP-forming)-AMP-acid ligase II</fullName>
    </submittedName>
    <submittedName>
        <fullName evidence="3">Thioesterase domain protein</fullName>
    </submittedName>
</protein>
<sequence>MAVTNLSQLLQHSATAFPNKGITCLQDGRTCHTSYSDLFSIAEINAAQIRKLAGRGSPIFLIHFDNHWDNIVWFWSVVLAGYIPAMSTPLVSDGEQREKHLLHLHRLLEDPIVLTSTRLQSDLATSDSQFQLQIRPIEKFGDESSEWSGTSSSVMGSSDIAALMLTSGSTGHAKAVTLRHGQIVAALNGKSQYHETTSEDVFLSWIGMDHVANLTEIHLHAMHLGADQVQLPAGDVINDPLLFLQQCAQHRVSYTFAPNFFLATLLRSLQKGEQLSSMDLSRLRALISGGEANVVETCDDLSKILMDYGAPRSLIRPGFGMTETCAGSIYGKNCPEYDISRGLEFASLGSCVPGMFVRVVESSGRVLNSSEVGYLEVSGPVVFSGYYNNYSATTEAFPTKEWFRTGDLAFIDDAGQLTMTGRAKDTVNINGLKYPIQELETAIEEADIKGLTPSYTAIFPHRVKGSSTEAIVVVYLPDYSPEHVETRVKVARSVSQVLLQICAVRPCEILPLTVEHLPKSSLGKLSRAKLRRAFEEGKFKEIVDMNNRLVAEYQQHFYTAPRNKTEAKLLDVVRSSLDIAESIKIGIDTDFSDLGVTSVEILRLKSRIDVALRLSKSLPIGTLLVNRTIRQLGKAIAALQESPYEPMTILQPDGNKTPLWLVHPGVGEVLIFIQLARYMTDRPVYGLRARGLDGEQPFTSISEAVQAYHESIRRTQPKGPYAIAGYSYGSNLAFEVAKLIEADGDEVKFLGAFDQPPHLAARSQQFDWVDCVLFVSFFLGLITEEQAKHTLGCHLRNLSREDALSHILDNAPKDRVDELAITRKKLADWAGVAFQLKVIGREYDPTGKVARLDCFYAAPLPEVASTMKEWDAIIAEWAPFVKGDVGYHRVDGGHYDMITTHVRSFQKRLKQVLEDRGV</sequence>
<dbReference type="InterPro" id="IPR029058">
    <property type="entry name" value="AB_hydrolase_fold"/>
</dbReference>
<dbReference type="Gene3D" id="3.30.300.30">
    <property type="match status" value="1"/>
</dbReference>
<reference evidence="5" key="4">
    <citation type="journal article" date="2022" name="Microb. Genom.">
        <title>A global pangenome for the wheat fungal pathogen Pyrenophora tritici-repentis and prediction of effector protein structural homology.</title>
        <authorList>
            <person name="Moolhuijzen P.M."/>
            <person name="See P.T."/>
            <person name="Shi G."/>
            <person name="Powell H.R."/>
            <person name="Cockram J."/>
            <person name="Jorgensen L.N."/>
            <person name="Benslimane H."/>
            <person name="Strelkov S.E."/>
            <person name="Turner J."/>
            <person name="Liu Z."/>
            <person name="Moffat C.S."/>
        </authorList>
    </citation>
    <scope>NUCLEOTIDE SEQUENCE [LARGE SCALE GENOMIC DNA]</scope>
</reference>
<dbReference type="InterPro" id="IPR000873">
    <property type="entry name" value="AMP-dep_synth/lig_dom"/>
</dbReference>
<dbReference type="PANTHER" id="PTHR22754:SF32">
    <property type="entry name" value="DISCO-INTERACTING PROTEIN 2"/>
    <property type="match status" value="1"/>
</dbReference>
<dbReference type="InterPro" id="IPR020845">
    <property type="entry name" value="AMP-binding_CS"/>
</dbReference>
<reference evidence="3" key="2">
    <citation type="submission" date="2021-05" db="EMBL/GenBank/DDBJ databases">
        <authorList>
            <person name="Moolhuijzen P.M."/>
            <person name="Moffat C.S."/>
        </authorList>
    </citation>
    <scope>NUCLEOTIDE SEQUENCE</scope>
    <source>
        <strain evidence="3">86-124</strain>
    </source>
</reference>
<reference evidence="2" key="1">
    <citation type="journal article" date="2018" name="BMC Genomics">
        <title>Comparative genomics of the wheat fungal pathogen Pyrenophora tritici-repentis reveals chromosomal variations and genome plasticity.</title>
        <authorList>
            <person name="Moolhuijzen P."/>
            <person name="See P.T."/>
            <person name="Hane J.K."/>
            <person name="Shi G."/>
            <person name="Liu Z."/>
            <person name="Oliver R.P."/>
            <person name="Moffat C.S."/>
        </authorList>
    </citation>
    <scope>NUCLEOTIDE SEQUENCE [LARGE SCALE GENOMIC DNA]</scope>
    <source>
        <strain evidence="2">M4</strain>
    </source>
</reference>
<dbReference type="PROSITE" id="PS50075">
    <property type="entry name" value="CARRIER"/>
    <property type="match status" value="1"/>
</dbReference>
<dbReference type="InterPro" id="IPR042099">
    <property type="entry name" value="ANL_N_sf"/>
</dbReference>
<evidence type="ECO:0000259" key="1">
    <source>
        <dbReference type="PROSITE" id="PS50075"/>
    </source>
</evidence>
<dbReference type="Gene3D" id="3.40.50.1820">
    <property type="entry name" value="alpha/beta hydrolase"/>
    <property type="match status" value="1"/>
</dbReference>
<dbReference type="InterPro" id="IPR001031">
    <property type="entry name" value="Thioesterase"/>
</dbReference>
<dbReference type="InterPro" id="IPR009081">
    <property type="entry name" value="PP-bd_ACP"/>
</dbReference>
<dbReference type="Proteomes" id="UP000249757">
    <property type="component" value="Unassembled WGS sequence"/>
</dbReference>
<dbReference type="GO" id="GO:0016874">
    <property type="term" value="F:ligase activity"/>
    <property type="evidence" value="ECO:0007669"/>
    <property type="project" value="UniProtKB-KW"/>
</dbReference>
<dbReference type="Pfam" id="PF00550">
    <property type="entry name" value="PP-binding"/>
    <property type="match status" value="1"/>
</dbReference>
<feature type="domain" description="Carrier" evidence="1">
    <location>
        <begin position="560"/>
        <end position="640"/>
    </location>
</feature>
<keyword evidence="5" id="KW-1185">Reference proteome</keyword>
<evidence type="ECO:0000313" key="3">
    <source>
        <dbReference type="EMBL" id="KAI1520143.1"/>
    </source>
</evidence>
<evidence type="ECO:0000313" key="2">
    <source>
        <dbReference type="EMBL" id="KAF7576313.1"/>
    </source>
</evidence>
<dbReference type="SUPFAM" id="SSF56801">
    <property type="entry name" value="Acetyl-CoA synthetase-like"/>
    <property type="match status" value="1"/>
</dbReference>
<dbReference type="PROSITE" id="PS00455">
    <property type="entry name" value="AMP_BINDING"/>
    <property type="match status" value="1"/>
</dbReference>
<dbReference type="Gene3D" id="1.10.1200.10">
    <property type="entry name" value="ACP-like"/>
    <property type="match status" value="1"/>
</dbReference>
<dbReference type="EMBL" id="NQIK02000001">
    <property type="protein sequence ID" value="KAF7576313.1"/>
    <property type="molecule type" value="Genomic_DNA"/>
</dbReference>